<dbReference type="Pfam" id="PF02371">
    <property type="entry name" value="Transposase_20"/>
    <property type="match status" value="1"/>
</dbReference>
<feature type="domain" description="Transposase IS116/IS110/IS902 C-terminal" evidence="2">
    <location>
        <begin position="212"/>
        <end position="289"/>
    </location>
</feature>
<feature type="domain" description="Transposase IS110-like N-terminal" evidence="1">
    <location>
        <begin position="7"/>
        <end position="147"/>
    </location>
</feature>
<evidence type="ECO:0000259" key="1">
    <source>
        <dbReference type="Pfam" id="PF01548"/>
    </source>
</evidence>
<dbReference type="AlphaFoldDB" id="A0A0F9U0P2"/>
<reference evidence="3" key="1">
    <citation type="journal article" date="2015" name="Nature">
        <title>Complex archaea that bridge the gap between prokaryotes and eukaryotes.</title>
        <authorList>
            <person name="Spang A."/>
            <person name="Saw J.H."/>
            <person name="Jorgensen S.L."/>
            <person name="Zaremba-Niedzwiedzka K."/>
            <person name="Martijn J."/>
            <person name="Lind A.E."/>
            <person name="van Eijk R."/>
            <person name="Schleper C."/>
            <person name="Guy L."/>
            <person name="Ettema T.J."/>
        </authorList>
    </citation>
    <scope>NUCLEOTIDE SEQUENCE</scope>
</reference>
<dbReference type="NCBIfam" id="NF033542">
    <property type="entry name" value="transpos_IS110"/>
    <property type="match status" value="1"/>
</dbReference>
<evidence type="ECO:0000313" key="3">
    <source>
        <dbReference type="EMBL" id="KKN80852.1"/>
    </source>
</evidence>
<dbReference type="InterPro" id="IPR002525">
    <property type="entry name" value="Transp_IS110-like_N"/>
</dbReference>
<dbReference type="GO" id="GO:0004803">
    <property type="term" value="F:transposase activity"/>
    <property type="evidence" value="ECO:0007669"/>
    <property type="project" value="InterPro"/>
</dbReference>
<organism evidence="3">
    <name type="scientific">marine sediment metagenome</name>
    <dbReference type="NCBI Taxonomy" id="412755"/>
    <lineage>
        <taxon>unclassified sequences</taxon>
        <taxon>metagenomes</taxon>
        <taxon>ecological metagenomes</taxon>
    </lineage>
</organism>
<dbReference type="PANTHER" id="PTHR33055">
    <property type="entry name" value="TRANSPOSASE FOR INSERTION SEQUENCE ELEMENT IS1111A"/>
    <property type="match status" value="1"/>
</dbReference>
<accession>A0A0F9U0P2</accession>
<dbReference type="GO" id="GO:0003677">
    <property type="term" value="F:DNA binding"/>
    <property type="evidence" value="ECO:0007669"/>
    <property type="project" value="InterPro"/>
</dbReference>
<dbReference type="InterPro" id="IPR003346">
    <property type="entry name" value="Transposase_20"/>
</dbReference>
<protein>
    <submittedName>
        <fullName evidence="3">Uncharacterized protein</fullName>
    </submittedName>
</protein>
<proteinExistence type="predicted"/>
<gene>
    <name evidence="3" type="ORF">LCGC14_0325160</name>
</gene>
<evidence type="ECO:0000259" key="2">
    <source>
        <dbReference type="Pfam" id="PF02371"/>
    </source>
</evidence>
<comment type="caution">
    <text evidence="3">The sequence shown here is derived from an EMBL/GenBank/DDBJ whole genome shotgun (WGS) entry which is preliminary data.</text>
</comment>
<dbReference type="EMBL" id="LAZR01000224">
    <property type="protein sequence ID" value="KKN80852.1"/>
    <property type="molecule type" value="Genomic_DNA"/>
</dbReference>
<sequence length="340" mass="37833">MSEVSIIGVDLAKRFFQVHGALPDGNVAFRKKLSRSQFMKFLAEQPPCLIAMEACATAHYWGREALGSGHEVRLIPPIYVKPFVKRQKNDAADAEAIVEAALRPTMRFVEVKSADQQSLGLLFRTRELLVRQRTQLINALRGHLAEYGIVVAIGVRNVKVFQQALLDHGTRLPKTVLSISGVYFEQIAALTEKVTELEIALRRETARDGQATLLQTMPGIGPMSAAAIQAFAPPLENFARGRDFAAWLGLVPRQHSSGGKDRLGRISKMGQRDIRRLLIIGAMSIVNWASRKGSRDSWLMRLLESKPKMVVAVALANKMARRLWAMCVKKEVYEIPILVA</sequence>
<name>A0A0F9U0P2_9ZZZZ</name>
<dbReference type="GO" id="GO:0006313">
    <property type="term" value="P:DNA transposition"/>
    <property type="evidence" value="ECO:0007669"/>
    <property type="project" value="InterPro"/>
</dbReference>
<dbReference type="InterPro" id="IPR047650">
    <property type="entry name" value="Transpos_IS110"/>
</dbReference>
<dbReference type="PANTHER" id="PTHR33055:SF3">
    <property type="entry name" value="PUTATIVE TRANSPOSASE FOR IS117-RELATED"/>
    <property type="match status" value="1"/>
</dbReference>
<dbReference type="Pfam" id="PF01548">
    <property type="entry name" value="DEDD_Tnp_IS110"/>
    <property type="match status" value="1"/>
</dbReference>